<proteinExistence type="predicted"/>
<feature type="domain" description="Response regulatory" evidence="2">
    <location>
        <begin position="6"/>
        <end position="133"/>
    </location>
</feature>
<dbReference type="SMART" id="SM00448">
    <property type="entry name" value="REC"/>
    <property type="match status" value="1"/>
</dbReference>
<organism evidence="3 4">
    <name type="scientific">Hymenobacter volaticus</name>
    <dbReference type="NCBI Taxonomy" id="2932254"/>
    <lineage>
        <taxon>Bacteria</taxon>
        <taxon>Pseudomonadati</taxon>
        <taxon>Bacteroidota</taxon>
        <taxon>Cytophagia</taxon>
        <taxon>Cytophagales</taxon>
        <taxon>Hymenobacteraceae</taxon>
        <taxon>Hymenobacter</taxon>
    </lineage>
</organism>
<keyword evidence="4" id="KW-1185">Reference proteome</keyword>
<dbReference type="Gene3D" id="3.40.50.2300">
    <property type="match status" value="1"/>
</dbReference>
<keyword evidence="3" id="KW-0614">Plasmid</keyword>
<dbReference type="PANTHER" id="PTHR44520">
    <property type="entry name" value="RESPONSE REGULATOR RCP1-RELATED"/>
    <property type="match status" value="1"/>
</dbReference>
<feature type="modified residue" description="4-aspartylphosphate" evidence="1">
    <location>
        <position position="64"/>
    </location>
</feature>
<gene>
    <name evidence="3" type="ORF">MUN86_24885</name>
</gene>
<name>A0ABY4GDL7_9BACT</name>
<dbReference type="InterPro" id="IPR001789">
    <property type="entry name" value="Sig_transdc_resp-reg_receiver"/>
</dbReference>
<dbReference type="PANTHER" id="PTHR44520:SF2">
    <property type="entry name" value="RESPONSE REGULATOR RCP1"/>
    <property type="match status" value="1"/>
</dbReference>
<dbReference type="EMBL" id="CP095063">
    <property type="protein sequence ID" value="UOQ68943.1"/>
    <property type="molecule type" value="Genomic_DNA"/>
</dbReference>
<protein>
    <submittedName>
        <fullName evidence="3">Response regulator</fullName>
    </submittedName>
</protein>
<sequence>MAATPTILLVDDDEPTRRILQRWLAHLGVRAHILEAEDGQQALAYVEAHCQSSDTPPALLVLLDLNMPVMDGLEFLENHGQLPLVCREGIPVIVLSGGASNAAEQARVRALAADVKFKPLDLESLAALVQQHLPFALPGS</sequence>
<evidence type="ECO:0000313" key="3">
    <source>
        <dbReference type="EMBL" id="UOQ68943.1"/>
    </source>
</evidence>
<keyword evidence="1" id="KW-0597">Phosphoprotein</keyword>
<geneLocation type="plasmid" evidence="3 4">
    <name>unnamed2</name>
</geneLocation>
<dbReference type="InterPro" id="IPR052893">
    <property type="entry name" value="TCS_response_regulator"/>
</dbReference>
<evidence type="ECO:0000313" key="4">
    <source>
        <dbReference type="Proteomes" id="UP000830401"/>
    </source>
</evidence>
<evidence type="ECO:0000256" key="1">
    <source>
        <dbReference type="PROSITE-ProRule" id="PRU00169"/>
    </source>
</evidence>
<dbReference type="Pfam" id="PF00072">
    <property type="entry name" value="Response_reg"/>
    <property type="match status" value="1"/>
</dbReference>
<dbReference type="RefSeq" id="WP_245126633.1">
    <property type="nucleotide sequence ID" value="NZ_CP095063.1"/>
</dbReference>
<dbReference type="Proteomes" id="UP000830401">
    <property type="component" value="Plasmid unnamed2"/>
</dbReference>
<evidence type="ECO:0000259" key="2">
    <source>
        <dbReference type="PROSITE" id="PS50110"/>
    </source>
</evidence>
<reference evidence="3" key="1">
    <citation type="submission" date="2022-04" db="EMBL/GenBank/DDBJ databases">
        <title>Hymenobacter sp. isolated from the air.</title>
        <authorList>
            <person name="Won M."/>
            <person name="Lee C.-M."/>
            <person name="Woen H.-Y."/>
            <person name="Kwon S.-W."/>
        </authorList>
    </citation>
    <scope>NUCLEOTIDE SEQUENCE</scope>
    <source>
        <strain evidence="3">5420S-77</strain>
        <plasmid evidence="3">unnamed2</plasmid>
    </source>
</reference>
<dbReference type="SUPFAM" id="SSF52172">
    <property type="entry name" value="CheY-like"/>
    <property type="match status" value="1"/>
</dbReference>
<dbReference type="InterPro" id="IPR011006">
    <property type="entry name" value="CheY-like_superfamily"/>
</dbReference>
<accession>A0ABY4GDL7</accession>
<dbReference type="PROSITE" id="PS50110">
    <property type="entry name" value="RESPONSE_REGULATORY"/>
    <property type="match status" value="1"/>
</dbReference>